<keyword evidence="4" id="KW-1185">Reference proteome</keyword>
<feature type="region of interest" description="Disordered" evidence="1">
    <location>
        <begin position="1"/>
        <end position="32"/>
    </location>
</feature>
<dbReference type="PANTHER" id="PTHR28083">
    <property type="entry name" value="GOOD FOR FULL DBP5 ACTIVITY PROTEIN 2"/>
    <property type="match status" value="1"/>
</dbReference>
<protein>
    <recommendedName>
        <fullName evidence="2">Gfd2/YDR514C-like C-terminal domain-containing protein</fullName>
    </recommendedName>
</protein>
<proteinExistence type="predicted"/>
<feature type="compositionally biased region" description="Basic and acidic residues" evidence="1">
    <location>
        <begin position="65"/>
        <end position="83"/>
    </location>
</feature>
<comment type="caution">
    <text evidence="3">The sequence shown here is derived from an EMBL/GenBank/DDBJ whole genome shotgun (WGS) entry which is preliminary data.</text>
</comment>
<sequence length="447" mass="50021">MGGSKAKMAATSRAAKQAMNATPRPRSRKPPAFNMAMALRIREGLNVNAKPLIEGPGSLRVMRYLEPKSPEEGDAQKGSEDSPQKSSNTGKRAEVASSVAITKTKKPTHKFMSIKELNEQIAAANSTEPASSAHGDPADAVHPKREATKPLQPQQAVDRAGLLTLEHYMQEDVLFVSIDTEMVQDPENSRYGVTEVGMCLLDTRDLRQLDDFGMRGDNVTQLFDAHHFGLYKNQEALDGKEGNAIRARIPSHSWKYIFGKAAVKWIPTSRIEREMSKLIYQKLGSEMSRKVVFLYFDKTFDMQYLNKANVFLTKEFPNHEIIDTQWLGVAAVVAKILGQPRATAAAVYDYLGVPTTLYENTYSRQHTANKQHTAGNDAIFQMQAWVAGLCLKDEHWEPLHRGEKLRPEMKRAWERTSMVEDPVAAIEEEVETSKSSEQERGDELAKS</sequence>
<dbReference type="PANTHER" id="PTHR28083:SF1">
    <property type="entry name" value="GOOD FOR FULL DBP5 ACTIVITY PROTEIN 2"/>
    <property type="match status" value="1"/>
</dbReference>
<evidence type="ECO:0000313" key="4">
    <source>
        <dbReference type="Proteomes" id="UP001316803"/>
    </source>
</evidence>
<dbReference type="Proteomes" id="UP001316803">
    <property type="component" value="Unassembled WGS sequence"/>
</dbReference>
<organism evidence="3 4">
    <name type="scientific">Knufia fluminis</name>
    <dbReference type="NCBI Taxonomy" id="191047"/>
    <lineage>
        <taxon>Eukaryota</taxon>
        <taxon>Fungi</taxon>
        <taxon>Dikarya</taxon>
        <taxon>Ascomycota</taxon>
        <taxon>Pezizomycotina</taxon>
        <taxon>Eurotiomycetes</taxon>
        <taxon>Chaetothyriomycetidae</taxon>
        <taxon>Chaetothyriales</taxon>
        <taxon>Trichomeriaceae</taxon>
        <taxon>Knufia</taxon>
    </lineage>
</organism>
<evidence type="ECO:0000256" key="1">
    <source>
        <dbReference type="SAM" id="MobiDB-lite"/>
    </source>
</evidence>
<gene>
    <name evidence="3" type="ORF">OHC33_001943</name>
</gene>
<dbReference type="Pfam" id="PF21762">
    <property type="entry name" value="DEDDh_C"/>
    <property type="match status" value="1"/>
</dbReference>
<reference evidence="3 4" key="1">
    <citation type="submission" date="2022-12" db="EMBL/GenBank/DDBJ databases">
        <title>Genomic features and morphological characterization of a novel Knufia sp. strain isolated from spacecraft assembly facility.</title>
        <authorList>
            <person name="Teixeira M."/>
            <person name="Chander A.M."/>
            <person name="Stajich J.E."/>
            <person name="Venkateswaran K."/>
        </authorList>
    </citation>
    <scope>NUCLEOTIDE SEQUENCE [LARGE SCALE GENOMIC DNA]</scope>
    <source>
        <strain evidence="3 4">FJI-L2-BK-P2</strain>
    </source>
</reference>
<dbReference type="AlphaFoldDB" id="A0AAN8F4G6"/>
<feature type="compositionally biased region" description="Basic and acidic residues" evidence="1">
    <location>
        <begin position="431"/>
        <end position="447"/>
    </location>
</feature>
<feature type="region of interest" description="Disordered" evidence="1">
    <location>
        <begin position="65"/>
        <end position="104"/>
    </location>
</feature>
<dbReference type="InterPro" id="IPR040151">
    <property type="entry name" value="Gfd2/YDR514C-like"/>
</dbReference>
<feature type="domain" description="Gfd2/YDR514C-like C-terminal" evidence="2">
    <location>
        <begin position="175"/>
        <end position="386"/>
    </location>
</feature>
<feature type="region of interest" description="Disordered" evidence="1">
    <location>
        <begin position="123"/>
        <end position="154"/>
    </location>
</feature>
<dbReference type="EMBL" id="JAKLMC020000004">
    <property type="protein sequence ID" value="KAK5956458.1"/>
    <property type="molecule type" value="Genomic_DNA"/>
</dbReference>
<feature type="region of interest" description="Disordered" evidence="1">
    <location>
        <begin position="420"/>
        <end position="447"/>
    </location>
</feature>
<dbReference type="InterPro" id="IPR048519">
    <property type="entry name" value="Gfd2/YDR514C-like_C"/>
</dbReference>
<evidence type="ECO:0000313" key="3">
    <source>
        <dbReference type="EMBL" id="KAK5956458.1"/>
    </source>
</evidence>
<evidence type="ECO:0000259" key="2">
    <source>
        <dbReference type="Pfam" id="PF21762"/>
    </source>
</evidence>
<name>A0AAN8F4G6_9EURO</name>
<accession>A0AAN8F4G6</accession>
<feature type="compositionally biased region" description="Basic and acidic residues" evidence="1">
    <location>
        <begin position="136"/>
        <end position="148"/>
    </location>
</feature>